<dbReference type="Pfam" id="PF08447">
    <property type="entry name" value="PAS_3"/>
    <property type="match status" value="2"/>
</dbReference>
<evidence type="ECO:0000256" key="4">
    <source>
        <dbReference type="ARBA" id="ARBA00022679"/>
    </source>
</evidence>
<dbReference type="RefSeq" id="WP_169380617.1">
    <property type="nucleotide sequence ID" value="NZ_JAAXLA010000010.1"/>
</dbReference>
<keyword evidence="3" id="KW-0597">Phosphoprotein</keyword>
<dbReference type="InterPro" id="IPR035965">
    <property type="entry name" value="PAS-like_dom_sf"/>
</dbReference>
<reference evidence="8 9" key="1">
    <citation type="submission" date="2020-04" db="EMBL/GenBank/DDBJ databases">
        <authorList>
            <person name="Klaysubun C."/>
            <person name="Duangmal K."/>
            <person name="Lipun K."/>
        </authorList>
    </citation>
    <scope>NUCLEOTIDE SEQUENCE [LARGE SCALE GENOMIC DNA]</scope>
    <source>
        <strain evidence="8 9">K10HN5</strain>
    </source>
</reference>
<dbReference type="InterPro" id="IPR000700">
    <property type="entry name" value="PAS-assoc_C"/>
</dbReference>
<keyword evidence="5" id="KW-0418">Kinase</keyword>
<dbReference type="CDD" id="cd00130">
    <property type="entry name" value="PAS"/>
    <property type="match status" value="2"/>
</dbReference>
<dbReference type="PANTHER" id="PTHR43304">
    <property type="entry name" value="PHYTOCHROME-LIKE PROTEIN CPH1"/>
    <property type="match status" value="1"/>
</dbReference>
<keyword evidence="4" id="KW-0808">Transferase</keyword>
<protein>
    <recommendedName>
        <fullName evidence="2">histidine kinase</fullName>
        <ecNumber evidence="2">2.7.13.3</ecNumber>
    </recommendedName>
</protein>
<evidence type="ECO:0000256" key="3">
    <source>
        <dbReference type="ARBA" id="ARBA00022553"/>
    </source>
</evidence>
<sequence length="252" mass="28133">MTTGNGGPDGAAHAWANSAPSAQDLARFWDLSLAMMGVGNYEGYFTLVNPAYQELLGWSPDELMSVPYWELVHPDDRHTLVESNERLMAGVLGARIGHEVRMLGRDGRYRRTRWITKAIPQEQLLYTIAVGLTGVRDDDAPVVVGSWEWDLSSNRFTVSEALREVFAATDGEPWHYQAFLQRVAPVDRHRVDRELRASLAEGQPYSDEFRIGHPDGSVRRLHTAGRPVPGADGEAERIRGITVEVTDRSPAR</sequence>
<dbReference type="Proteomes" id="UP000820669">
    <property type="component" value="Unassembled WGS sequence"/>
</dbReference>
<evidence type="ECO:0000259" key="6">
    <source>
        <dbReference type="PROSITE" id="PS50112"/>
    </source>
</evidence>
<dbReference type="InterPro" id="IPR013655">
    <property type="entry name" value="PAS_fold_3"/>
</dbReference>
<dbReference type="InterPro" id="IPR052162">
    <property type="entry name" value="Sensor_kinase/Photoreceptor"/>
</dbReference>
<dbReference type="NCBIfam" id="TIGR00229">
    <property type="entry name" value="sensory_box"/>
    <property type="match status" value="1"/>
</dbReference>
<dbReference type="EC" id="2.7.13.3" evidence="2"/>
<evidence type="ECO:0000313" key="8">
    <source>
        <dbReference type="EMBL" id="NMH97189.1"/>
    </source>
</evidence>
<dbReference type="Gene3D" id="3.30.450.20">
    <property type="entry name" value="PAS domain"/>
    <property type="match status" value="2"/>
</dbReference>
<feature type="domain" description="PAC" evidence="7">
    <location>
        <begin position="205"/>
        <end position="252"/>
    </location>
</feature>
<dbReference type="PROSITE" id="PS50113">
    <property type="entry name" value="PAC"/>
    <property type="match status" value="1"/>
</dbReference>
<name>A0ABX1SAC9_9PSEU</name>
<dbReference type="PANTHER" id="PTHR43304:SF1">
    <property type="entry name" value="PAC DOMAIN-CONTAINING PROTEIN"/>
    <property type="match status" value="1"/>
</dbReference>
<dbReference type="SUPFAM" id="SSF55785">
    <property type="entry name" value="PYP-like sensor domain (PAS domain)"/>
    <property type="match status" value="2"/>
</dbReference>
<gene>
    <name evidence="8" type="ORF">HF526_07655</name>
</gene>
<dbReference type="PROSITE" id="PS50112">
    <property type="entry name" value="PAS"/>
    <property type="match status" value="1"/>
</dbReference>
<dbReference type="Gene3D" id="2.10.70.100">
    <property type="match status" value="1"/>
</dbReference>
<evidence type="ECO:0000256" key="1">
    <source>
        <dbReference type="ARBA" id="ARBA00000085"/>
    </source>
</evidence>
<comment type="catalytic activity">
    <reaction evidence="1">
        <text>ATP + protein L-histidine = ADP + protein N-phospho-L-histidine.</text>
        <dbReference type="EC" id="2.7.13.3"/>
    </reaction>
</comment>
<proteinExistence type="predicted"/>
<evidence type="ECO:0000256" key="2">
    <source>
        <dbReference type="ARBA" id="ARBA00012438"/>
    </source>
</evidence>
<feature type="domain" description="PAS" evidence="6">
    <location>
        <begin position="40"/>
        <end position="91"/>
    </location>
</feature>
<evidence type="ECO:0000313" key="9">
    <source>
        <dbReference type="Proteomes" id="UP000820669"/>
    </source>
</evidence>
<dbReference type="SMART" id="SM00091">
    <property type="entry name" value="PAS"/>
    <property type="match status" value="1"/>
</dbReference>
<organism evidence="8 9">
    <name type="scientific">Pseudonocardia acidicola</name>
    <dbReference type="NCBI Taxonomy" id="2724939"/>
    <lineage>
        <taxon>Bacteria</taxon>
        <taxon>Bacillati</taxon>
        <taxon>Actinomycetota</taxon>
        <taxon>Actinomycetes</taxon>
        <taxon>Pseudonocardiales</taxon>
        <taxon>Pseudonocardiaceae</taxon>
        <taxon>Pseudonocardia</taxon>
    </lineage>
</organism>
<dbReference type="InterPro" id="IPR000014">
    <property type="entry name" value="PAS"/>
</dbReference>
<accession>A0ABX1SAC9</accession>
<comment type="caution">
    <text evidence="8">The sequence shown here is derived from an EMBL/GenBank/DDBJ whole genome shotgun (WGS) entry which is preliminary data.</text>
</comment>
<dbReference type="EMBL" id="JAAXLA010000010">
    <property type="protein sequence ID" value="NMH97189.1"/>
    <property type="molecule type" value="Genomic_DNA"/>
</dbReference>
<keyword evidence="9" id="KW-1185">Reference proteome</keyword>
<evidence type="ECO:0000259" key="7">
    <source>
        <dbReference type="PROSITE" id="PS50113"/>
    </source>
</evidence>
<evidence type="ECO:0000256" key="5">
    <source>
        <dbReference type="ARBA" id="ARBA00022777"/>
    </source>
</evidence>